<proteinExistence type="predicted"/>
<feature type="transmembrane region" description="Helical" evidence="1">
    <location>
        <begin position="42"/>
        <end position="62"/>
    </location>
</feature>
<dbReference type="PANTHER" id="PTHR14859:SF15">
    <property type="entry name" value="ENDONUCLEASE_EXONUCLEASE_PHOSPHATASE DOMAIN-CONTAINING PROTEIN"/>
    <property type="match status" value="1"/>
</dbReference>
<dbReference type="GO" id="GO:0016020">
    <property type="term" value="C:membrane"/>
    <property type="evidence" value="ECO:0007669"/>
    <property type="project" value="GOC"/>
</dbReference>
<name>A0A1T5P5T4_9BACT</name>
<dbReference type="EMBL" id="FUZZ01000003">
    <property type="protein sequence ID" value="SKD08150.1"/>
    <property type="molecule type" value="Genomic_DNA"/>
</dbReference>
<gene>
    <name evidence="3" type="ORF">SAMN05660461_4102</name>
</gene>
<feature type="transmembrane region" description="Helical" evidence="1">
    <location>
        <begin position="69"/>
        <end position="91"/>
    </location>
</feature>
<evidence type="ECO:0000313" key="4">
    <source>
        <dbReference type="Proteomes" id="UP000190166"/>
    </source>
</evidence>
<evidence type="ECO:0000256" key="1">
    <source>
        <dbReference type="SAM" id="Phobius"/>
    </source>
</evidence>
<dbReference type="InterPro" id="IPR036691">
    <property type="entry name" value="Endo/exonu/phosph_ase_sf"/>
</dbReference>
<sequence>MLKIIVRRTLLWSNICLVAALLLSTFLPGINPGKCWPAGFSGFFFPVLFPLCFLYTCVWAWYKKRKYVLMNIMAILCAVPAALTTWGVHIFRKNIISKETNSRQFTLMTYNTSSMGLERYVTDKDKEAAIYNAIASGSPDILCMQEFYTNDTPGKDQHMQRIKSAGNYPYHYFTGDKIHWESWHYGIVLFSRYPVIAASAIPCGESETGSGSTFLRADIAIKGDTIRVFAVHLISYMFKGEDYENMKAPKGTGLVYKMRSTFRTRSAQALQLAALVAESPYPAIVCGDFNDTPVSFTYKTISRNMQDAFLKTGVGWGRTLSYLSPSLRIDYILAQPPLTVHASKVFHPRPSEHFPVMACLSLKKN</sequence>
<organism evidence="3 4">
    <name type="scientific">Chitinophaga ginsengisegetis</name>
    <dbReference type="NCBI Taxonomy" id="393003"/>
    <lineage>
        <taxon>Bacteria</taxon>
        <taxon>Pseudomonadati</taxon>
        <taxon>Bacteroidota</taxon>
        <taxon>Chitinophagia</taxon>
        <taxon>Chitinophagales</taxon>
        <taxon>Chitinophagaceae</taxon>
        <taxon>Chitinophaga</taxon>
    </lineage>
</organism>
<dbReference type="CDD" id="cd09084">
    <property type="entry name" value="EEP-2"/>
    <property type="match status" value="1"/>
</dbReference>
<keyword evidence="1" id="KW-0472">Membrane</keyword>
<protein>
    <submittedName>
        <fullName evidence="3">Metal-dependent hydrolase, endonuclease/exonuclease/phosphatase family</fullName>
    </submittedName>
</protein>
<feature type="domain" description="Endonuclease/exonuclease/phosphatase" evidence="2">
    <location>
        <begin position="108"/>
        <end position="353"/>
    </location>
</feature>
<dbReference type="Pfam" id="PF03372">
    <property type="entry name" value="Exo_endo_phos"/>
    <property type="match status" value="1"/>
</dbReference>
<accession>A0A1T5P5T4</accession>
<dbReference type="Proteomes" id="UP000190166">
    <property type="component" value="Unassembled WGS sequence"/>
</dbReference>
<dbReference type="GO" id="GO:0004527">
    <property type="term" value="F:exonuclease activity"/>
    <property type="evidence" value="ECO:0007669"/>
    <property type="project" value="UniProtKB-KW"/>
</dbReference>
<keyword evidence="3" id="KW-0378">Hydrolase</keyword>
<keyword evidence="4" id="KW-1185">Reference proteome</keyword>
<evidence type="ECO:0000313" key="3">
    <source>
        <dbReference type="EMBL" id="SKD08150.1"/>
    </source>
</evidence>
<keyword evidence="1" id="KW-0812">Transmembrane</keyword>
<keyword evidence="1" id="KW-1133">Transmembrane helix</keyword>
<dbReference type="InterPro" id="IPR005135">
    <property type="entry name" value="Endo/exonuclease/phosphatase"/>
</dbReference>
<dbReference type="PANTHER" id="PTHR14859">
    <property type="entry name" value="CALCOFLUOR WHITE HYPERSENSITIVE PROTEIN PRECURSOR"/>
    <property type="match status" value="1"/>
</dbReference>
<dbReference type="STRING" id="393003.SAMN05660461_4102"/>
<dbReference type="RefSeq" id="WP_079471378.1">
    <property type="nucleotide sequence ID" value="NZ_FUZZ01000003.1"/>
</dbReference>
<dbReference type="SUPFAM" id="SSF56219">
    <property type="entry name" value="DNase I-like"/>
    <property type="match status" value="1"/>
</dbReference>
<evidence type="ECO:0000259" key="2">
    <source>
        <dbReference type="Pfam" id="PF03372"/>
    </source>
</evidence>
<dbReference type="GO" id="GO:0006506">
    <property type="term" value="P:GPI anchor biosynthetic process"/>
    <property type="evidence" value="ECO:0007669"/>
    <property type="project" value="TreeGrafter"/>
</dbReference>
<keyword evidence="3" id="KW-0255">Endonuclease</keyword>
<dbReference type="AlphaFoldDB" id="A0A1T5P5T4"/>
<reference evidence="3 4" key="1">
    <citation type="submission" date="2017-02" db="EMBL/GenBank/DDBJ databases">
        <authorList>
            <person name="Peterson S.W."/>
        </authorList>
    </citation>
    <scope>NUCLEOTIDE SEQUENCE [LARGE SCALE GENOMIC DNA]</scope>
    <source>
        <strain evidence="3 4">DSM 18108</strain>
    </source>
</reference>
<dbReference type="GO" id="GO:0004519">
    <property type="term" value="F:endonuclease activity"/>
    <property type="evidence" value="ECO:0007669"/>
    <property type="project" value="UniProtKB-KW"/>
</dbReference>
<dbReference type="Gene3D" id="3.60.10.10">
    <property type="entry name" value="Endonuclease/exonuclease/phosphatase"/>
    <property type="match status" value="1"/>
</dbReference>
<dbReference type="InterPro" id="IPR051916">
    <property type="entry name" value="GPI-anchor_lipid_remodeler"/>
</dbReference>
<keyword evidence="3" id="KW-0269">Exonuclease</keyword>
<keyword evidence="3" id="KW-0540">Nuclease</keyword>